<dbReference type="FunCoup" id="A0A4R6QKK4">
    <property type="interactions" value="123"/>
</dbReference>
<dbReference type="InParanoid" id="A0A4R6QKK4"/>
<dbReference type="Gene3D" id="1.10.10.10">
    <property type="entry name" value="Winged helix-like DNA-binding domain superfamily/Winged helix DNA-binding domain"/>
    <property type="match status" value="1"/>
</dbReference>
<dbReference type="SUPFAM" id="SSF53850">
    <property type="entry name" value="Periplasmic binding protein-like II"/>
    <property type="match status" value="1"/>
</dbReference>
<dbReference type="EMBL" id="SNXS01000004">
    <property type="protein sequence ID" value="TDP64110.1"/>
    <property type="molecule type" value="Genomic_DNA"/>
</dbReference>
<dbReference type="InterPro" id="IPR000847">
    <property type="entry name" value="LysR_HTH_N"/>
</dbReference>
<dbReference type="Proteomes" id="UP000295361">
    <property type="component" value="Unassembled WGS sequence"/>
</dbReference>
<comment type="caution">
    <text evidence="6">The sequence shown here is derived from an EMBL/GenBank/DDBJ whole genome shotgun (WGS) entry which is preliminary data.</text>
</comment>
<evidence type="ECO:0000256" key="3">
    <source>
        <dbReference type="ARBA" id="ARBA00023125"/>
    </source>
</evidence>
<dbReference type="PANTHER" id="PTHR30346:SF0">
    <property type="entry name" value="HCA OPERON TRANSCRIPTIONAL ACTIVATOR HCAR"/>
    <property type="match status" value="1"/>
</dbReference>
<gene>
    <name evidence="6" type="ORF">DES47_104398</name>
</gene>
<dbReference type="InterPro" id="IPR005119">
    <property type="entry name" value="LysR_subst-bd"/>
</dbReference>
<comment type="similarity">
    <text evidence="1">Belongs to the LysR transcriptional regulatory family.</text>
</comment>
<keyword evidence="3" id="KW-0238">DNA-binding</keyword>
<dbReference type="PROSITE" id="PS50931">
    <property type="entry name" value="HTH_LYSR"/>
    <property type="match status" value="1"/>
</dbReference>
<evidence type="ECO:0000256" key="1">
    <source>
        <dbReference type="ARBA" id="ARBA00009437"/>
    </source>
</evidence>
<dbReference type="SUPFAM" id="SSF46785">
    <property type="entry name" value="Winged helix' DNA-binding domain"/>
    <property type="match status" value="1"/>
</dbReference>
<dbReference type="Pfam" id="PF00126">
    <property type="entry name" value="HTH_1"/>
    <property type="match status" value="1"/>
</dbReference>
<dbReference type="GO" id="GO:0003677">
    <property type="term" value="F:DNA binding"/>
    <property type="evidence" value="ECO:0007669"/>
    <property type="project" value="UniProtKB-KW"/>
</dbReference>
<reference evidence="6 7" key="1">
    <citation type="submission" date="2019-03" db="EMBL/GenBank/DDBJ databases">
        <title>Genomic Encyclopedia of Type Strains, Phase IV (KMG-IV): sequencing the most valuable type-strain genomes for metagenomic binning, comparative biology and taxonomic classification.</title>
        <authorList>
            <person name="Goeker M."/>
        </authorList>
    </citation>
    <scope>NUCLEOTIDE SEQUENCE [LARGE SCALE GENOMIC DNA]</scope>
    <source>
        <strain evidence="6 7">DSM 16998</strain>
    </source>
</reference>
<dbReference type="GO" id="GO:0032993">
    <property type="term" value="C:protein-DNA complex"/>
    <property type="evidence" value="ECO:0007669"/>
    <property type="project" value="TreeGrafter"/>
</dbReference>
<dbReference type="PANTHER" id="PTHR30346">
    <property type="entry name" value="TRANSCRIPTIONAL DUAL REGULATOR HCAR-RELATED"/>
    <property type="match status" value="1"/>
</dbReference>
<dbReference type="InterPro" id="IPR036388">
    <property type="entry name" value="WH-like_DNA-bd_sf"/>
</dbReference>
<evidence type="ECO:0000313" key="6">
    <source>
        <dbReference type="EMBL" id="TDP64110.1"/>
    </source>
</evidence>
<feature type="domain" description="HTH lysR-type" evidence="5">
    <location>
        <begin position="2"/>
        <end position="59"/>
    </location>
</feature>
<dbReference type="Gene3D" id="3.40.190.10">
    <property type="entry name" value="Periplasmic binding protein-like II"/>
    <property type="match status" value="2"/>
</dbReference>
<evidence type="ECO:0000256" key="4">
    <source>
        <dbReference type="ARBA" id="ARBA00023163"/>
    </source>
</evidence>
<dbReference type="InterPro" id="IPR036390">
    <property type="entry name" value="WH_DNA-bd_sf"/>
</dbReference>
<dbReference type="PRINTS" id="PR00039">
    <property type="entry name" value="HTHLYSR"/>
</dbReference>
<organism evidence="6 7">
    <name type="scientific">Roseateles toxinivorans</name>
    <dbReference type="NCBI Taxonomy" id="270368"/>
    <lineage>
        <taxon>Bacteria</taxon>
        <taxon>Pseudomonadati</taxon>
        <taxon>Pseudomonadota</taxon>
        <taxon>Betaproteobacteria</taxon>
        <taxon>Burkholderiales</taxon>
        <taxon>Sphaerotilaceae</taxon>
        <taxon>Roseateles</taxon>
    </lineage>
</organism>
<evidence type="ECO:0000313" key="7">
    <source>
        <dbReference type="Proteomes" id="UP000295361"/>
    </source>
</evidence>
<keyword evidence="4" id="KW-0804">Transcription</keyword>
<dbReference type="RefSeq" id="WP_133701947.1">
    <property type="nucleotide sequence ID" value="NZ_SNXS01000004.1"/>
</dbReference>
<dbReference type="AlphaFoldDB" id="A0A4R6QKK4"/>
<dbReference type="Pfam" id="PF03466">
    <property type="entry name" value="LysR_substrate"/>
    <property type="match status" value="1"/>
</dbReference>
<dbReference type="OrthoDB" id="5292387at2"/>
<dbReference type="GO" id="GO:0003700">
    <property type="term" value="F:DNA-binding transcription factor activity"/>
    <property type="evidence" value="ECO:0007669"/>
    <property type="project" value="InterPro"/>
</dbReference>
<keyword evidence="2" id="KW-0805">Transcription regulation</keyword>
<accession>A0A4R6QKK4</accession>
<dbReference type="FunFam" id="1.10.10.10:FF:000001">
    <property type="entry name" value="LysR family transcriptional regulator"/>
    <property type="match status" value="1"/>
</dbReference>
<protein>
    <submittedName>
        <fullName evidence="6">LysR family transcriptional regulator</fullName>
    </submittedName>
</protein>
<proteinExistence type="inferred from homology"/>
<sequence length="296" mass="32349">MIELRPLRQFVAVAEELHFGRAATRLHMTQPPLTQAIQGLEREFGALLFERTRRSVALTAAGLALLPQAQRLLADAELLAPLVRAAAEGRRGRLRLGFVSTVGYGEMPRWLRGFRAAQPDIELQLREATWDVQLQAFASGDMDAGFAIHAPGGVPPGFEVLRVSSEPMVLALSSDHPLAAQDDIPLQAALALPLVMYPREIAPSLFDAMLSFYSAHRVTPQIEQEAIQMQTIVNLVSAGMGAAWVPEAVMGLQRPGVSYKRLRGDVPLCETSLLWARNAAPTVQHFAAHVRAQLSK</sequence>
<name>A0A4R6QKK4_9BURK</name>
<keyword evidence="7" id="KW-1185">Reference proteome</keyword>
<evidence type="ECO:0000259" key="5">
    <source>
        <dbReference type="PROSITE" id="PS50931"/>
    </source>
</evidence>
<evidence type="ECO:0000256" key="2">
    <source>
        <dbReference type="ARBA" id="ARBA00023015"/>
    </source>
</evidence>